<keyword evidence="2" id="KW-1185">Reference proteome</keyword>
<evidence type="ECO:0000313" key="1">
    <source>
        <dbReference type="EMBL" id="KIM38622.1"/>
    </source>
</evidence>
<protein>
    <submittedName>
        <fullName evidence="1">Uncharacterized protein</fullName>
    </submittedName>
</protein>
<proteinExistence type="predicted"/>
<name>A0A0C2YCC7_HEBCY</name>
<reference evidence="2" key="2">
    <citation type="submission" date="2015-01" db="EMBL/GenBank/DDBJ databases">
        <title>Evolutionary Origins and Diversification of the Mycorrhizal Mutualists.</title>
        <authorList>
            <consortium name="DOE Joint Genome Institute"/>
            <consortium name="Mycorrhizal Genomics Consortium"/>
            <person name="Kohler A."/>
            <person name="Kuo A."/>
            <person name="Nagy L.G."/>
            <person name="Floudas D."/>
            <person name="Copeland A."/>
            <person name="Barry K.W."/>
            <person name="Cichocki N."/>
            <person name="Veneault-Fourrey C."/>
            <person name="LaButti K."/>
            <person name="Lindquist E.A."/>
            <person name="Lipzen A."/>
            <person name="Lundell T."/>
            <person name="Morin E."/>
            <person name="Murat C."/>
            <person name="Riley R."/>
            <person name="Ohm R."/>
            <person name="Sun H."/>
            <person name="Tunlid A."/>
            <person name="Henrissat B."/>
            <person name="Grigoriev I.V."/>
            <person name="Hibbett D.S."/>
            <person name="Martin F."/>
        </authorList>
    </citation>
    <scope>NUCLEOTIDE SEQUENCE [LARGE SCALE GENOMIC DNA]</scope>
    <source>
        <strain evidence="2">h7</strain>
    </source>
</reference>
<accession>A0A0C2YCC7</accession>
<dbReference type="HOGENOM" id="CLU_2867892_0_0_1"/>
<evidence type="ECO:0000313" key="2">
    <source>
        <dbReference type="Proteomes" id="UP000053424"/>
    </source>
</evidence>
<dbReference type="AlphaFoldDB" id="A0A0C2YCC7"/>
<organism evidence="1 2">
    <name type="scientific">Hebeloma cylindrosporum</name>
    <dbReference type="NCBI Taxonomy" id="76867"/>
    <lineage>
        <taxon>Eukaryota</taxon>
        <taxon>Fungi</taxon>
        <taxon>Dikarya</taxon>
        <taxon>Basidiomycota</taxon>
        <taxon>Agaricomycotina</taxon>
        <taxon>Agaricomycetes</taxon>
        <taxon>Agaricomycetidae</taxon>
        <taxon>Agaricales</taxon>
        <taxon>Agaricineae</taxon>
        <taxon>Hymenogastraceae</taxon>
        <taxon>Hebeloma</taxon>
    </lineage>
</organism>
<dbReference type="EMBL" id="KN831789">
    <property type="protein sequence ID" value="KIM38622.1"/>
    <property type="molecule type" value="Genomic_DNA"/>
</dbReference>
<dbReference type="Proteomes" id="UP000053424">
    <property type="component" value="Unassembled WGS sequence"/>
</dbReference>
<reference evidence="1 2" key="1">
    <citation type="submission" date="2014-04" db="EMBL/GenBank/DDBJ databases">
        <authorList>
            <consortium name="DOE Joint Genome Institute"/>
            <person name="Kuo A."/>
            <person name="Gay G."/>
            <person name="Dore J."/>
            <person name="Kohler A."/>
            <person name="Nagy L.G."/>
            <person name="Floudas D."/>
            <person name="Copeland A."/>
            <person name="Barry K.W."/>
            <person name="Cichocki N."/>
            <person name="Veneault-Fourrey C."/>
            <person name="LaButti K."/>
            <person name="Lindquist E.A."/>
            <person name="Lipzen A."/>
            <person name="Lundell T."/>
            <person name="Morin E."/>
            <person name="Murat C."/>
            <person name="Sun H."/>
            <person name="Tunlid A."/>
            <person name="Henrissat B."/>
            <person name="Grigoriev I.V."/>
            <person name="Hibbett D.S."/>
            <person name="Martin F."/>
            <person name="Nordberg H.P."/>
            <person name="Cantor M.N."/>
            <person name="Hua S.X."/>
        </authorList>
    </citation>
    <scope>NUCLEOTIDE SEQUENCE [LARGE SCALE GENOMIC DNA]</scope>
    <source>
        <strain evidence="2">h7</strain>
    </source>
</reference>
<gene>
    <name evidence="1" type="ORF">M413DRAFT_447614</name>
</gene>
<sequence>MTTTYIPPSSNPFQLPNAQISKPMRLTGIYRPIRATFFLGLSMKRYELDIQIICHSQEGTPPRA</sequence>